<gene>
    <name evidence="2" type="ORF">Maes01_02295</name>
</gene>
<dbReference type="InterPro" id="IPR018642">
    <property type="entry name" value="DUF2066"/>
</dbReference>
<reference evidence="2 3" key="1">
    <citation type="submission" date="2024-02" db="EMBL/GenBank/DDBJ databases">
        <title>Microbulbifer aestuariivivens NBRC 112533.</title>
        <authorList>
            <person name="Ichikawa N."/>
            <person name="Katano-Makiyama Y."/>
            <person name="Hidaka K."/>
        </authorList>
    </citation>
    <scope>NUCLEOTIDE SEQUENCE [LARGE SCALE GENOMIC DNA]</scope>
    <source>
        <strain evidence="2 3">NBRC 112533</strain>
    </source>
</reference>
<feature type="chain" id="PRO_5047006033" description="DUF2066 domain-containing protein" evidence="1">
    <location>
        <begin position="30"/>
        <end position="366"/>
    </location>
</feature>
<sequence>MHKLLRQGLATHLMALLLCACALAMPAQARVVADLYEVVEAVPSRGATDREEAARRGLERVFVRVTGETSVAGDPQLGAELERAQQYLQSYRYEVEDNQLHLHLSYEPQAIAQQVQRLQLPLWPNNRPATLVWLAVDTLQSGRSAPSQQQSPEVYDALEEMAVERGLPVDFPAMDELDRSAMPLANLWAQDERAAERAGVRYRPDATLMGRALELSAGRWQANWLLIHGRRAYAFDARGDTLEEVAQQGIAGAADLLAERYAIRAGEAGQQNALVLELSGINEFADYTGAIDYLQGLAQISSAELLSVDNDRLRFSITATVGLDRLRDALALNRRLSASAEEDLIDLTGYRAPPGSPQNPLRYRWQ</sequence>
<evidence type="ECO:0000313" key="2">
    <source>
        <dbReference type="EMBL" id="GAA5525723.1"/>
    </source>
</evidence>
<name>A0ABP9WR96_9GAMM</name>
<dbReference type="Pfam" id="PF09839">
    <property type="entry name" value="DUF2066"/>
    <property type="match status" value="1"/>
</dbReference>
<dbReference type="RefSeq" id="WP_345551656.1">
    <property type="nucleotide sequence ID" value="NZ_BAABRT010000019.1"/>
</dbReference>
<accession>A0ABP9WR96</accession>
<evidence type="ECO:0000256" key="1">
    <source>
        <dbReference type="SAM" id="SignalP"/>
    </source>
</evidence>
<organism evidence="2 3">
    <name type="scientific">Microbulbifer aestuariivivens</name>
    <dbReference type="NCBI Taxonomy" id="1908308"/>
    <lineage>
        <taxon>Bacteria</taxon>
        <taxon>Pseudomonadati</taxon>
        <taxon>Pseudomonadota</taxon>
        <taxon>Gammaproteobacteria</taxon>
        <taxon>Cellvibrionales</taxon>
        <taxon>Microbulbiferaceae</taxon>
        <taxon>Microbulbifer</taxon>
    </lineage>
</organism>
<evidence type="ECO:0000313" key="3">
    <source>
        <dbReference type="Proteomes" id="UP001408594"/>
    </source>
</evidence>
<dbReference type="EMBL" id="BAABRT010000019">
    <property type="protein sequence ID" value="GAA5525723.1"/>
    <property type="molecule type" value="Genomic_DNA"/>
</dbReference>
<dbReference type="PROSITE" id="PS51257">
    <property type="entry name" value="PROKAR_LIPOPROTEIN"/>
    <property type="match status" value="1"/>
</dbReference>
<proteinExistence type="predicted"/>
<keyword evidence="3" id="KW-1185">Reference proteome</keyword>
<dbReference type="Proteomes" id="UP001408594">
    <property type="component" value="Unassembled WGS sequence"/>
</dbReference>
<evidence type="ECO:0008006" key="4">
    <source>
        <dbReference type="Google" id="ProtNLM"/>
    </source>
</evidence>
<feature type="signal peptide" evidence="1">
    <location>
        <begin position="1"/>
        <end position="29"/>
    </location>
</feature>
<keyword evidence="1" id="KW-0732">Signal</keyword>
<protein>
    <recommendedName>
        <fullName evidence="4">DUF2066 domain-containing protein</fullName>
    </recommendedName>
</protein>
<comment type="caution">
    <text evidence="2">The sequence shown here is derived from an EMBL/GenBank/DDBJ whole genome shotgun (WGS) entry which is preliminary data.</text>
</comment>